<accession>A0ACC2TRL5</accession>
<sequence length="116" mass="13333">MTHMEDCDLDVKIPSQNVLVLDAYNVANASINFKLPPFIPNIQCQGSETRIFAPGYKKDNVKLYNIYLLIKLEETIRSNNSVISTKNYTVKPQERLQDDRCNSFVTHKYTSSPNDF</sequence>
<dbReference type="EMBL" id="QTSX02002214">
    <property type="protein sequence ID" value="KAJ9077193.1"/>
    <property type="molecule type" value="Genomic_DNA"/>
</dbReference>
<keyword evidence="2" id="KW-1185">Reference proteome</keyword>
<name>A0ACC2TRL5_9FUNG</name>
<evidence type="ECO:0000313" key="1">
    <source>
        <dbReference type="EMBL" id="KAJ9077193.1"/>
    </source>
</evidence>
<comment type="caution">
    <text evidence="1">The sequence shown here is derived from an EMBL/GenBank/DDBJ whole genome shotgun (WGS) entry which is preliminary data.</text>
</comment>
<proteinExistence type="predicted"/>
<dbReference type="Proteomes" id="UP001165960">
    <property type="component" value="Unassembled WGS sequence"/>
</dbReference>
<gene>
    <name evidence="1" type="ORF">DSO57_1019023</name>
</gene>
<protein>
    <submittedName>
        <fullName evidence="1">Uncharacterized protein</fullName>
    </submittedName>
</protein>
<reference evidence="1" key="1">
    <citation type="submission" date="2022-04" db="EMBL/GenBank/DDBJ databases">
        <title>Genome of the entomopathogenic fungus Entomophthora muscae.</title>
        <authorList>
            <person name="Elya C."/>
            <person name="Lovett B.R."/>
            <person name="Lee E."/>
            <person name="Macias A.M."/>
            <person name="Hajek A.E."/>
            <person name="De Bivort B.L."/>
            <person name="Kasson M.T."/>
            <person name="De Fine Licht H.H."/>
            <person name="Stajich J.E."/>
        </authorList>
    </citation>
    <scope>NUCLEOTIDE SEQUENCE</scope>
    <source>
        <strain evidence="1">Berkeley</strain>
    </source>
</reference>
<organism evidence="1 2">
    <name type="scientific">Entomophthora muscae</name>
    <dbReference type="NCBI Taxonomy" id="34485"/>
    <lineage>
        <taxon>Eukaryota</taxon>
        <taxon>Fungi</taxon>
        <taxon>Fungi incertae sedis</taxon>
        <taxon>Zoopagomycota</taxon>
        <taxon>Entomophthoromycotina</taxon>
        <taxon>Entomophthoromycetes</taxon>
        <taxon>Entomophthorales</taxon>
        <taxon>Entomophthoraceae</taxon>
        <taxon>Entomophthora</taxon>
    </lineage>
</organism>
<evidence type="ECO:0000313" key="2">
    <source>
        <dbReference type="Proteomes" id="UP001165960"/>
    </source>
</evidence>